<reference evidence="1 2" key="1">
    <citation type="submission" date="2018-02" db="EMBL/GenBank/DDBJ databases">
        <title>Complete genome sequence of Streptomyces dengpaensis, the producer of angucyclines.</title>
        <authorList>
            <person name="Yumei L."/>
        </authorList>
    </citation>
    <scope>NUCLEOTIDE SEQUENCE [LARGE SCALE GENOMIC DNA]</scope>
    <source>
        <strain evidence="1 2">XZHG99</strain>
    </source>
</reference>
<proteinExistence type="predicted"/>
<protein>
    <submittedName>
        <fullName evidence="1">Uncharacterized protein</fullName>
    </submittedName>
</protein>
<name>A0ABM6SX60_9ACTN</name>
<accession>A0ABM6SX60</accession>
<dbReference type="EMBL" id="CP026652">
    <property type="protein sequence ID" value="AVH58976.1"/>
    <property type="molecule type" value="Genomic_DNA"/>
</dbReference>
<keyword evidence="2" id="KW-1185">Reference proteome</keyword>
<gene>
    <name evidence="1" type="ORF">C4B68_28095</name>
</gene>
<dbReference type="RefSeq" id="WP_099504490.1">
    <property type="nucleotide sequence ID" value="NZ_CP026652.1"/>
</dbReference>
<evidence type="ECO:0000313" key="2">
    <source>
        <dbReference type="Proteomes" id="UP000238413"/>
    </source>
</evidence>
<evidence type="ECO:0000313" key="1">
    <source>
        <dbReference type="EMBL" id="AVH58976.1"/>
    </source>
</evidence>
<organism evidence="1 2">
    <name type="scientific">Streptomyces dengpaensis</name>
    <dbReference type="NCBI Taxonomy" id="2049881"/>
    <lineage>
        <taxon>Bacteria</taxon>
        <taxon>Bacillati</taxon>
        <taxon>Actinomycetota</taxon>
        <taxon>Actinomycetes</taxon>
        <taxon>Kitasatosporales</taxon>
        <taxon>Streptomycetaceae</taxon>
        <taxon>Streptomyces</taxon>
    </lineage>
</organism>
<dbReference type="Proteomes" id="UP000238413">
    <property type="component" value="Chromosome"/>
</dbReference>
<sequence>MAVLFNAKGEWDAYQSNGQGIGVNVTHQDGDGAISGFARHASGTGSLTGRVTDNAIWFVVTWPFGNAKGRYTGTRGFDGRVSGTTADLNHPESVASWWSAHKFPDLG</sequence>